<comment type="catalytic activity">
    <reaction evidence="14 15">
        <text>tRNA(Phe) + L-phenylalanine + ATP = L-phenylalanyl-tRNA(Phe) + AMP + diphosphate + H(+)</text>
        <dbReference type="Rhea" id="RHEA:19413"/>
        <dbReference type="Rhea" id="RHEA-COMP:9668"/>
        <dbReference type="Rhea" id="RHEA-COMP:9699"/>
        <dbReference type="ChEBI" id="CHEBI:15378"/>
        <dbReference type="ChEBI" id="CHEBI:30616"/>
        <dbReference type="ChEBI" id="CHEBI:33019"/>
        <dbReference type="ChEBI" id="CHEBI:58095"/>
        <dbReference type="ChEBI" id="CHEBI:78442"/>
        <dbReference type="ChEBI" id="CHEBI:78531"/>
        <dbReference type="ChEBI" id="CHEBI:456215"/>
        <dbReference type="EC" id="6.1.1.20"/>
    </reaction>
</comment>
<evidence type="ECO:0000256" key="9">
    <source>
        <dbReference type="ARBA" id="ARBA00022840"/>
    </source>
</evidence>
<dbReference type="FunFam" id="3.30.930.10:FF:000022">
    <property type="entry name" value="Phenylalanine--tRNA ligase beta subunit"/>
    <property type="match status" value="1"/>
</dbReference>
<keyword evidence="21" id="KW-1185">Reference proteome</keyword>
<evidence type="ECO:0000256" key="10">
    <source>
        <dbReference type="ARBA" id="ARBA00022842"/>
    </source>
</evidence>
<dbReference type="CDD" id="cd00769">
    <property type="entry name" value="PheRS_beta_core"/>
    <property type="match status" value="1"/>
</dbReference>
<keyword evidence="6 15" id="KW-0436">Ligase</keyword>
<dbReference type="Pfam" id="PF03147">
    <property type="entry name" value="FDX-ACB"/>
    <property type="match status" value="1"/>
</dbReference>
<evidence type="ECO:0000259" key="19">
    <source>
        <dbReference type="PROSITE" id="PS51483"/>
    </source>
</evidence>
<dbReference type="InterPro" id="IPR036690">
    <property type="entry name" value="Fdx_antiC-bd_sf"/>
</dbReference>
<dbReference type="InterPro" id="IPR004532">
    <property type="entry name" value="Phe-tRNA-ligase_IIc_bsu_bact"/>
</dbReference>
<accession>A0A8H2JL32</accession>
<dbReference type="InterPro" id="IPR002547">
    <property type="entry name" value="tRNA-bd_dom"/>
</dbReference>
<dbReference type="InterPro" id="IPR005121">
    <property type="entry name" value="Fdx_antiC-bd"/>
</dbReference>
<evidence type="ECO:0000256" key="12">
    <source>
        <dbReference type="ARBA" id="ARBA00022917"/>
    </source>
</evidence>
<dbReference type="InterPro" id="IPR020825">
    <property type="entry name" value="Phe-tRNA_synthase-like_B3/B4"/>
</dbReference>
<evidence type="ECO:0000256" key="3">
    <source>
        <dbReference type="ARBA" id="ARBA00011209"/>
    </source>
</evidence>
<dbReference type="Gene3D" id="3.30.70.380">
    <property type="entry name" value="Ferrodoxin-fold anticodon-binding domain"/>
    <property type="match status" value="1"/>
</dbReference>
<dbReference type="EC" id="6.1.1.20" evidence="15"/>
<feature type="domain" description="FDX-ACB" evidence="18">
    <location>
        <begin position="722"/>
        <end position="815"/>
    </location>
</feature>
<feature type="binding site" evidence="15">
    <location>
        <position position="485"/>
    </location>
    <ligand>
        <name>Mg(2+)</name>
        <dbReference type="ChEBI" id="CHEBI:18420"/>
        <note>shared with alpha subunit</note>
    </ligand>
</feature>
<keyword evidence="10 15" id="KW-0460">Magnesium</keyword>
<dbReference type="GO" id="GO:0000049">
    <property type="term" value="F:tRNA binding"/>
    <property type="evidence" value="ECO:0007669"/>
    <property type="project" value="UniProtKB-UniRule"/>
</dbReference>
<dbReference type="Gene3D" id="3.50.40.10">
    <property type="entry name" value="Phenylalanyl-trna Synthetase, Chain B, domain 3"/>
    <property type="match status" value="1"/>
</dbReference>
<evidence type="ECO:0000256" key="4">
    <source>
        <dbReference type="ARBA" id="ARBA00022490"/>
    </source>
</evidence>
<feature type="binding site" evidence="15">
    <location>
        <position position="481"/>
    </location>
    <ligand>
        <name>Mg(2+)</name>
        <dbReference type="ChEBI" id="CHEBI:18420"/>
        <note>shared with alpha subunit</note>
    </ligand>
</feature>
<dbReference type="FunFam" id="2.40.50.140:FF:000045">
    <property type="entry name" value="Phenylalanine--tRNA ligase beta subunit"/>
    <property type="match status" value="1"/>
</dbReference>
<keyword evidence="5 16" id="KW-0820">tRNA-binding</keyword>
<dbReference type="SMART" id="SM00873">
    <property type="entry name" value="B3_4"/>
    <property type="match status" value="1"/>
</dbReference>
<dbReference type="SUPFAM" id="SSF55681">
    <property type="entry name" value="Class II aaRS and biotin synthetases"/>
    <property type="match status" value="1"/>
</dbReference>
<comment type="subunit">
    <text evidence="3 15">Tetramer of two alpha and two beta subunits.</text>
</comment>
<gene>
    <name evidence="15 20" type="primary">pheT</name>
    <name evidence="20" type="ORF">FCS21_11205</name>
</gene>
<evidence type="ECO:0000256" key="5">
    <source>
        <dbReference type="ARBA" id="ARBA00022555"/>
    </source>
</evidence>
<dbReference type="Gene3D" id="3.30.930.10">
    <property type="entry name" value="Bira Bifunctional Protein, Domain 2"/>
    <property type="match status" value="1"/>
</dbReference>
<dbReference type="InterPro" id="IPR045864">
    <property type="entry name" value="aa-tRNA-synth_II/BPL/LPL"/>
</dbReference>
<evidence type="ECO:0000256" key="1">
    <source>
        <dbReference type="ARBA" id="ARBA00004496"/>
    </source>
</evidence>
<dbReference type="AlphaFoldDB" id="A0A8H2JL32"/>
<keyword evidence="7 15" id="KW-0479">Metal-binding</keyword>
<dbReference type="Proteomes" id="UP000307702">
    <property type="component" value="Unassembled WGS sequence"/>
</dbReference>
<comment type="caution">
    <text evidence="20">The sequence shown here is derived from an EMBL/GenBank/DDBJ whole genome shotgun (WGS) entry which is preliminary data.</text>
</comment>
<dbReference type="GO" id="GO:0005524">
    <property type="term" value="F:ATP binding"/>
    <property type="evidence" value="ECO:0007669"/>
    <property type="project" value="UniProtKB-UniRule"/>
</dbReference>
<dbReference type="PROSITE" id="PS50886">
    <property type="entry name" value="TRBD"/>
    <property type="match status" value="1"/>
</dbReference>
<comment type="subcellular location">
    <subcellularLocation>
        <location evidence="1 15">Cytoplasm</location>
    </subcellularLocation>
</comment>
<evidence type="ECO:0000256" key="16">
    <source>
        <dbReference type="PROSITE-ProRule" id="PRU00209"/>
    </source>
</evidence>
<comment type="cofactor">
    <cofactor evidence="15">
        <name>Mg(2+)</name>
        <dbReference type="ChEBI" id="CHEBI:18420"/>
    </cofactor>
    <text evidence="15">Binds 2 magnesium ions per tetramer.</text>
</comment>
<evidence type="ECO:0000256" key="2">
    <source>
        <dbReference type="ARBA" id="ARBA00008653"/>
    </source>
</evidence>
<dbReference type="SMART" id="SM00896">
    <property type="entry name" value="FDX-ACB"/>
    <property type="match status" value="1"/>
</dbReference>
<feature type="domain" description="TRNA-binding" evidence="17">
    <location>
        <begin position="39"/>
        <end position="160"/>
    </location>
</feature>
<evidence type="ECO:0000259" key="17">
    <source>
        <dbReference type="PROSITE" id="PS50886"/>
    </source>
</evidence>
<keyword evidence="12 15" id="KW-0648">Protein biosynthesis</keyword>
<proteinExistence type="inferred from homology"/>
<dbReference type="NCBIfam" id="NF045760">
    <property type="entry name" value="YtpR"/>
    <property type="match status" value="1"/>
</dbReference>
<dbReference type="InterPro" id="IPR041616">
    <property type="entry name" value="PheRS_beta_core"/>
</dbReference>
<dbReference type="HAMAP" id="MF_00283">
    <property type="entry name" value="Phe_tRNA_synth_beta1"/>
    <property type="match status" value="1"/>
</dbReference>
<dbReference type="InterPro" id="IPR045060">
    <property type="entry name" value="Phe-tRNA-ligase_IIc_bsu"/>
</dbReference>
<dbReference type="InterPro" id="IPR012340">
    <property type="entry name" value="NA-bd_OB-fold"/>
</dbReference>
<organism evidence="20 21">
    <name type="scientific">Colwellia ponticola</name>
    <dbReference type="NCBI Taxonomy" id="2304625"/>
    <lineage>
        <taxon>Bacteria</taxon>
        <taxon>Pseudomonadati</taxon>
        <taxon>Pseudomonadota</taxon>
        <taxon>Gammaproteobacteria</taxon>
        <taxon>Alteromonadales</taxon>
        <taxon>Colwelliaceae</taxon>
        <taxon>Colwellia</taxon>
    </lineage>
</organism>
<dbReference type="Pfam" id="PF17759">
    <property type="entry name" value="tRNA_synthFbeta"/>
    <property type="match status" value="1"/>
</dbReference>
<dbReference type="PROSITE" id="PS51483">
    <property type="entry name" value="B5"/>
    <property type="match status" value="1"/>
</dbReference>
<dbReference type="Gene3D" id="2.40.50.140">
    <property type="entry name" value="Nucleic acid-binding proteins"/>
    <property type="match status" value="1"/>
</dbReference>
<feature type="binding site" evidence="15">
    <location>
        <position position="484"/>
    </location>
    <ligand>
        <name>Mg(2+)</name>
        <dbReference type="ChEBI" id="CHEBI:18420"/>
        <note>shared with alpha subunit</note>
    </ligand>
</feature>
<dbReference type="FunFam" id="3.30.56.10:FF:000002">
    <property type="entry name" value="Phenylalanine--tRNA ligase beta subunit"/>
    <property type="match status" value="1"/>
</dbReference>
<sequence length="816" mass="88719">MKFSESWLREWVNPALSSNELAHQITMAGLEVDGVDPVAGEFTGVVIGEVVECGPHPDADKLQVTKISLGDYSSATVEKGELVEIVCGAKNCRLGLKVAVATVGAVLPGDFKIKKAKLRGVPSFGMLCSKSEIGLTSDSDGPSTGIMELAADAPLGQCVREYLDLNDVTIDVDLTANRGDCLGLKGLAREVGVLNALAVTEPTITSVVPTIDDVVAITIDSPEACPRYLGRVIKGINPKATTPLWMVEKLRRCGTRSIDPVVDVTNYVLLELGHPMHAFDLAKIDGGINVRLANKDEKLTLLDENEVTLKEGTLVIADTGVEGAGKALAMAGIFGGLESGVTNATTDIFLESAFFAPLAILGKARQYGLHTDASHRYERGIDPTLQHDAIERATELLLSIVGGEAGPVVEAKSDSTIPQTKDVTLRRTMLDSRIGHHIDDTKVNEILTRLGFTVNATGEGVAKVWQVIVPAYRFDIKIEVDLIEEVARIFGYNNIPNVAPKATLKMREQKEAQLCVSSLKQALVNRDYQEAITYSFVDPKIQALLHPQQAVMTLPHPISSEMSVMRLSLWTGLLQSMVYNQNRQQNRIRLFETGLRFVPDENSENGVRQQNMLAGVISGQRVDEHWSMEKAATDFYDIKGDVEALLALTCDAQAYEFSAAEIAALHPGQTAQITKNGVYVGCVGTLHPELERKLGLNGRTLIFELLLSEVLGQKIPEASDISRFPANRRDLAIVVKEQVSAKEVLQLIEKVGGNYLIDLNLFDVYQGQGIEDGFKSLAIALVLQDSSKTLEEKDITDVIDRVVGTLKTEFNASLRD</sequence>
<dbReference type="Gene3D" id="3.30.56.10">
    <property type="match status" value="2"/>
</dbReference>
<dbReference type="PANTHER" id="PTHR10947:SF0">
    <property type="entry name" value="PHENYLALANINE--TRNA LIGASE BETA SUBUNIT"/>
    <property type="match status" value="1"/>
</dbReference>
<dbReference type="CDD" id="cd02796">
    <property type="entry name" value="tRNA_bind_bactPheRS"/>
    <property type="match status" value="1"/>
</dbReference>
<evidence type="ECO:0000256" key="14">
    <source>
        <dbReference type="ARBA" id="ARBA00049255"/>
    </source>
</evidence>
<dbReference type="EMBL" id="SZVP01000010">
    <property type="protein sequence ID" value="TMM44828.1"/>
    <property type="molecule type" value="Genomic_DNA"/>
</dbReference>
<keyword evidence="13 15" id="KW-0030">Aminoacyl-tRNA synthetase</keyword>
<dbReference type="PANTHER" id="PTHR10947">
    <property type="entry name" value="PHENYLALANYL-TRNA SYNTHETASE BETA CHAIN AND LEUCINE-RICH REPEAT-CONTAINING PROTEIN 47"/>
    <property type="match status" value="1"/>
</dbReference>
<dbReference type="InterPro" id="IPR005147">
    <property type="entry name" value="tRNA_synthase_B5-dom"/>
</dbReference>
<dbReference type="InterPro" id="IPR005146">
    <property type="entry name" value="B3/B4_tRNA-bd"/>
</dbReference>
<protein>
    <recommendedName>
        <fullName evidence="15">Phenylalanine--tRNA ligase beta subunit</fullName>
        <ecNumber evidence="15">6.1.1.20</ecNumber>
    </recommendedName>
    <alternativeName>
        <fullName evidence="15">Phenylalanyl-tRNA synthetase beta subunit</fullName>
        <shortName evidence="15">PheRS</shortName>
    </alternativeName>
</protein>
<dbReference type="NCBIfam" id="TIGR00472">
    <property type="entry name" value="pheT_bact"/>
    <property type="match status" value="1"/>
</dbReference>
<dbReference type="Pfam" id="PF03483">
    <property type="entry name" value="B3_4"/>
    <property type="match status" value="1"/>
</dbReference>
<dbReference type="GO" id="GO:0004826">
    <property type="term" value="F:phenylalanine-tRNA ligase activity"/>
    <property type="evidence" value="ECO:0007669"/>
    <property type="project" value="UniProtKB-UniRule"/>
</dbReference>
<evidence type="ECO:0000256" key="6">
    <source>
        <dbReference type="ARBA" id="ARBA00022598"/>
    </source>
</evidence>
<dbReference type="Pfam" id="PF01588">
    <property type="entry name" value="tRNA_bind"/>
    <property type="match status" value="1"/>
</dbReference>
<evidence type="ECO:0000256" key="15">
    <source>
        <dbReference type="HAMAP-Rule" id="MF_00283"/>
    </source>
</evidence>
<keyword evidence="8 15" id="KW-0547">Nucleotide-binding</keyword>
<dbReference type="SUPFAM" id="SSF54991">
    <property type="entry name" value="Anticodon-binding domain of PheRS"/>
    <property type="match status" value="1"/>
</dbReference>
<dbReference type="GO" id="GO:0000287">
    <property type="term" value="F:magnesium ion binding"/>
    <property type="evidence" value="ECO:0007669"/>
    <property type="project" value="UniProtKB-UniRule"/>
</dbReference>
<feature type="binding site" evidence="15">
    <location>
        <position position="475"/>
    </location>
    <ligand>
        <name>Mg(2+)</name>
        <dbReference type="ChEBI" id="CHEBI:18420"/>
        <note>shared with alpha subunit</note>
    </ligand>
</feature>
<dbReference type="InterPro" id="IPR009061">
    <property type="entry name" value="DNA-bd_dom_put_sf"/>
</dbReference>
<dbReference type="GO" id="GO:0006432">
    <property type="term" value="P:phenylalanyl-tRNA aminoacylation"/>
    <property type="evidence" value="ECO:0007669"/>
    <property type="project" value="UniProtKB-UniRule"/>
</dbReference>
<evidence type="ECO:0000256" key="13">
    <source>
        <dbReference type="ARBA" id="ARBA00023146"/>
    </source>
</evidence>
<dbReference type="PROSITE" id="PS51447">
    <property type="entry name" value="FDX_ACB"/>
    <property type="match status" value="1"/>
</dbReference>
<dbReference type="RefSeq" id="WP_138623400.1">
    <property type="nucleotide sequence ID" value="NZ_SZVP01000010.1"/>
</dbReference>
<reference evidence="20 21" key="1">
    <citation type="submission" date="2019-05" db="EMBL/GenBank/DDBJ databases">
        <title>Colwellia ponticola sp. nov., isolated from seawater.</title>
        <authorList>
            <person name="Yoon J.-H."/>
        </authorList>
    </citation>
    <scope>NUCLEOTIDE SEQUENCE [LARGE SCALE GENOMIC DNA]</scope>
    <source>
        <strain evidence="20 21">OISW-25</strain>
    </source>
</reference>
<keyword evidence="4 15" id="KW-0963">Cytoplasm</keyword>
<evidence type="ECO:0000256" key="11">
    <source>
        <dbReference type="ARBA" id="ARBA00022884"/>
    </source>
</evidence>
<dbReference type="OrthoDB" id="9805455at2"/>
<evidence type="ECO:0000256" key="7">
    <source>
        <dbReference type="ARBA" id="ARBA00022723"/>
    </source>
</evidence>
<dbReference type="SUPFAM" id="SSF50249">
    <property type="entry name" value="Nucleic acid-binding proteins"/>
    <property type="match status" value="1"/>
</dbReference>
<keyword evidence="11 16" id="KW-0694">RNA-binding</keyword>
<dbReference type="Pfam" id="PF03484">
    <property type="entry name" value="B5"/>
    <property type="match status" value="1"/>
</dbReference>
<dbReference type="FunFam" id="3.30.70.380:FF:000001">
    <property type="entry name" value="Phenylalanine--tRNA ligase beta subunit"/>
    <property type="match status" value="1"/>
</dbReference>
<name>A0A8H2JL32_9GAMM</name>
<dbReference type="FunFam" id="3.50.40.10:FF:000001">
    <property type="entry name" value="Phenylalanine--tRNA ligase beta subunit"/>
    <property type="match status" value="1"/>
</dbReference>
<evidence type="ECO:0000313" key="21">
    <source>
        <dbReference type="Proteomes" id="UP000307702"/>
    </source>
</evidence>
<keyword evidence="9 15" id="KW-0067">ATP-binding</keyword>
<evidence type="ECO:0000256" key="8">
    <source>
        <dbReference type="ARBA" id="ARBA00022741"/>
    </source>
</evidence>
<dbReference type="SUPFAM" id="SSF56037">
    <property type="entry name" value="PheT/TilS domain"/>
    <property type="match status" value="1"/>
</dbReference>
<feature type="domain" description="B5" evidence="19">
    <location>
        <begin position="418"/>
        <end position="497"/>
    </location>
</feature>
<evidence type="ECO:0000313" key="20">
    <source>
        <dbReference type="EMBL" id="TMM44828.1"/>
    </source>
</evidence>
<dbReference type="InterPro" id="IPR033714">
    <property type="entry name" value="tRNA_bind_bactPheRS"/>
</dbReference>
<dbReference type="SUPFAM" id="SSF46955">
    <property type="entry name" value="Putative DNA-binding domain"/>
    <property type="match status" value="1"/>
</dbReference>
<dbReference type="GO" id="GO:0009328">
    <property type="term" value="C:phenylalanine-tRNA ligase complex"/>
    <property type="evidence" value="ECO:0007669"/>
    <property type="project" value="TreeGrafter"/>
</dbReference>
<evidence type="ECO:0000259" key="18">
    <source>
        <dbReference type="PROSITE" id="PS51447"/>
    </source>
</evidence>
<comment type="similarity">
    <text evidence="2 15">Belongs to the phenylalanyl-tRNA synthetase beta subunit family. Type 1 subfamily.</text>
</comment>
<dbReference type="SMART" id="SM00874">
    <property type="entry name" value="B5"/>
    <property type="match status" value="1"/>
</dbReference>